<gene>
    <name evidence="2" type="ORF">IAD23_04500</name>
</gene>
<reference evidence="2" key="2">
    <citation type="journal article" date="2021" name="PeerJ">
        <title>Extensive microbial diversity within the chicken gut microbiome revealed by metagenomics and culture.</title>
        <authorList>
            <person name="Gilroy R."/>
            <person name="Ravi A."/>
            <person name="Getino M."/>
            <person name="Pursley I."/>
            <person name="Horton D.L."/>
            <person name="Alikhan N.F."/>
            <person name="Baker D."/>
            <person name="Gharbi K."/>
            <person name="Hall N."/>
            <person name="Watson M."/>
            <person name="Adriaenssens E.M."/>
            <person name="Foster-Nyarko E."/>
            <person name="Jarju S."/>
            <person name="Secka A."/>
            <person name="Antonio M."/>
            <person name="Oren A."/>
            <person name="Chaudhuri R.R."/>
            <person name="La Ragione R."/>
            <person name="Hildebrand F."/>
            <person name="Pallen M.J."/>
        </authorList>
    </citation>
    <scope>NUCLEOTIDE SEQUENCE</scope>
    <source>
        <strain evidence="2">CHK176-6737</strain>
    </source>
</reference>
<dbReference type="InterPro" id="IPR006674">
    <property type="entry name" value="HD_domain"/>
</dbReference>
<dbReference type="Pfam" id="PF01966">
    <property type="entry name" value="HD"/>
    <property type="match status" value="1"/>
</dbReference>
<feature type="domain" description="HD/PDEase" evidence="1">
    <location>
        <begin position="19"/>
        <end position="149"/>
    </location>
</feature>
<dbReference type="Proteomes" id="UP000824125">
    <property type="component" value="Unassembled WGS sequence"/>
</dbReference>
<dbReference type="EMBL" id="DVNM01000024">
    <property type="protein sequence ID" value="HIU69199.1"/>
    <property type="molecule type" value="Genomic_DNA"/>
</dbReference>
<reference evidence="2" key="1">
    <citation type="submission" date="2020-10" db="EMBL/GenBank/DDBJ databases">
        <authorList>
            <person name="Gilroy R."/>
        </authorList>
    </citation>
    <scope>NUCLEOTIDE SEQUENCE</scope>
    <source>
        <strain evidence="2">CHK176-6737</strain>
    </source>
</reference>
<comment type="caution">
    <text evidence="2">The sequence shown here is derived from an EMBL/GenBank/DDBJ whole genome shotgun (WGS) entry which is preliminary data.</text>
</comment>
<protein>
    <submittedName>
        <fullName evidence="2">HD domain-containing protein</fullName>
    </submittedName>
</protein>
<evidence type="ECO:0000259" key="1">
    <source>
        <dbReference type="SMART" id="SM00471"/>
    </source>
</evidence>
<dbReference type="AlphaFoldDB" id="A0A9D1SNJ6"/>
<sequence>MYPNREEALKLLKEAEKLNPGPWGNHSRTVAHCAERIAALSNMDPDKAYVLGLLHDIGRRFGKRHLGHVYDGYTYMMSLGYDDAARICLTHSFNEQKIEGYIGNFDTTEEETKLIKTKLQEAQLDAYDKLIQLCDAISGAEGVMDIVDRMNDVKRRYGAYDLDKWNTNLALKDYFEQKMGKDLYEAVEKDRFKPDLE</sequence>
<dbReference type="SMART" id="SM00471">
    <property type="entry name" value="HDc"/>
    <property type="match status" value="1"/>
</dbReference>
<evidence type="ECO:0000313" key="2">
    <source>
        <dbReference type="EMBL" id="HIU69199.1"/>
    </source>
</evidence>
<accession>A0A9D1SNJ6</accession>
<organism evidence="2 3">
    <name type="scientific">Candidatus Scybalenecus merdavium</name>
    <dbReference type="NCBI Taxonomy" id="2840939"/>
    <lineage>
        <taxon>Bacteria</taxon>
        <taxon>Bacillati</taxon>
        <taxon>Bacillota</taxon>
        <taxon>Clostridia</taxon>
        <taxon>Eubacteriales</taxon>
        <taxon>Oscillospiraceae</taxon>
        <taxon>Oscillospiraceae incertae sedis</taxon>
        <taxon>Candidatus Scybalenecus</taxon>
    </lineage>
</organism>
<evidence type="ECO:0000313" key="3">
    <source>
        <dbReference type="Proteomes" id="UP000824125"/>
    </source>
</evidence>
<dbReference type="InterPro" id="IPR003607">
    <property type="entry name" value="HD/PDEase_dom"/>
</dbReference>
<proteinExistence type="predicted"/>
<dbReference type="CDD" id="cd00077">
    <property type="entry name" value="HDc"/>
    <property type="match status" value="1"/>
</dbReference>
<dbReference type="SUPFAM" id="SSF109604">
    <property type="entry name" value="HD-domain/PDEase-like"/>
    <property type="match status" value="1"/>
</dbReference>
<name>A0A9D1SNJ6_9FIRM</name>
<dbReference type="Gene3D" id="1.10.3210.10">
    <property type="entry name" value="Hypothetical protein af1432"/>
    <property type="match status" value="1"/>
</dbReference>